<dbReference type="GO" id="GO:0006508">
    <property type="term" value="P:proteolysis"/>
    <property type="evidence" value="ECO:0007669"/>
    <property type="project" value="UniProtKB-KW"/>
</dbReference>
<keyword evidence="2" id="KW-0645">Protease</keyword>
<accession>A0A543N934</accession>
<evidence type="ECO:0000259" key="13">
    <source>
        <dbReference type="Pfam" id="PF02983"/>
    </source>
</evidence>
<dbReference type="InterPro" id="IPR001316">
    <property type="entry name" value="Pept_S1A_streptogrisin"/>
</dbReference>
<reference evidence="14 15" key="1">
    <citation type="submission" date="2019-06" db="EMBL/GenBank/DDBJ databases">
        <title>Sequencing the genomes of 1000 actinobacteria strains.</title>
        <authorList>
            <person name="Klenk H.-P."/>
        </authorList>
    </citation>
    <scope>NUCLEOTIDE SEQUENCE [LARGE SCALE GENOMIC DNA]</scope>
    <source>
        <strain evidence="14 15">DSM 45015</strain>
    </source>
</reference>
<dbReference type="AlphaFoldDB" id="A0A543N934"/>
<evidence type="ECO:0000256" key="8">
    <source>
        <dbReference type="PIRSR" id="PIRSR001134-1"/>
    </source>
</evidence>
<proteinExistence type="inferred from homology"/>
<feature type="coiled-coil region" evidence="10">
    <location>
        <begin position="44"/>
        <end position="81"/>
    </location>
</feature>
<feature type="active site" description="Charge relay system" evidence="8">
    <location>
        <position position="252"/>
    </location>
</feature>
<evidence type="ECO:0000256" key="7">
    <source>
        <dbReference type="ARBA" id="ARBA00023157"/>
    </source>
</evidence>
<evidence type="ECO:0000313" key="15">
    <source>
        <dbReference type="Proteomes" id="UP000317422"/>
    </source>
</evidence>
<comment type="caution">
    <text evidence="14">The sequence shown here is derived from an EMBL/GenBank/DDBJ whole genome shotgun (WGS) entry which is preliminary data.</text>
</comment>
<protein>
    <submittedName>
        <fullName evidence="14">Streptogrisin C</fullName>
    </submittedName>
</protein>
<feature type="disulfide bond" evidence="9">
    <location>
        <begin position="324"/>
        <end position="351"/>
    </location>
</feature>
<evidence type="ECO:0000256" key="4">
    <source>
        <dbReference type="ARBA" id="ARBA00022801"/>
    </source>
</evidence>
<name>A0A543N934_9ACTN</name>
<dbReference type="Gene3D" id="2.40.10.10">
    <property type="entry name" value="Trypsin-like serine proteases"/>
    <property type="match status" value="2"/>
</dbReference>
<keyword evidence="6" id="KW-0865">Zymogen</keyword>
<dbReference type="Proteomes" id="UP000317422">
    <property type="component" value="Unassembled WGS sequence"/>
</dbReference>
<feature type="domain" description="Peptidase S1A alpha-lytic prodomain" evidence="13">
    <location>
        <begin position="123"/>
        <end position="178"/>
    </location>
</feature>
<dbReference type="Gene3D" id="3.30.300.50">
    <property type="match status" value="2"/>
</dbReference>
<dbReference type="Pfam" id="PF02983">
    <property type="entry name" value="Pro_Al_protease"/>
    <property type="match status" value="1"/>
</dbReference>
<evidence type="ECO:0000313" key="14">
    <source>
        <dbReference type="EMBL" id="TQN28310.1"/>
    </source>
</evidence>
<evidence type="ECO:0000256" key="12">
    <source>
        <dbReference type="SAM" id="SignalP"/>
    </source>
</evidence>
<keyword evidence="5" id="KW-0720">Serine protease</keyword>
<feature type="active site" description="Charge relay system" evidence="8">
    <location>
        <position position="330"/>
    </location>
</feature>
<dbReference type="InterPro" id="IPR009003">
    <property type="entry name" value="Peptidase_S1_PA"/>
</dbReference>
<keyword evidence="4" id="KW-0378">Hydrolase</keyword>
<gene>
    <name evidence="14" type="ORF">FHX37_3643</name>
</gene>
<dbReference type="PRINTS" id="PR00861">
    <property type="entry name" value="ALYTICPTASE"/>
</dbReference>
<comment type="similarity">
    <text evidence="1">Belongs to the peptidase S1 family.</text>
</comment>
<keyword evidence="10" id="KW-0175">Coiled coil</keyword>
<dbReference type="GO" id="GO:0004252">
    <property type="term" value="F:serine-type endopeptidase activity"/>
    <property type="evidence" value="ECO:0007669"/>
    <property type="project" value="InterPro"/>
</dbReference>
<feature type="disulfide bond" evidence="9">
    <location>
        <begin position="210"/>
        <end position="226"/>
    </location>
</feature>
<evidence type="ECO:0000256" key="5">
    <source>
        <dbReference type="ARBA" id="ARBA00022825"/>
    </source>
</evidence>
<dbReference type="OrthoDB" id="8781117at2"/>
<dbReference type="PIRSF" id="PIRSF001134">
    <property type="entry name" value="Streptogrisin"/>
    <property type="match status" value="1"/>
</dbReference>
<evidence type="ECO:0000256" key="6">
    <source>
        <dbReference type="ARBA" id="ARBA00023145"/>
    </source>
</evidence>
<evidence type="ECO:0000256" key="1">
    <source>
        <dbReference type="ARBA" id="ARBA00007664"/>
    </source>
</evidence>
<dbReference type="RefSeq" id="WP_141925375.1">
    <property type="nucleotide sequence ID" value="NZ_VFQC01000002.1"/>
</dbReference>
<feature type="compositionally biased region" description="Polar residues" evidence="11">
    <location>
        <begin position="257"/>
        <end position="277"/>
    </location>
</feature>
<keyword evidence="3 12" id="KW-0732">Signal</keyword>
<keyword evidence="7 9" id="KW-1015">Disulfide bond</keyword>
<feature type="active site" description="Charge relay system" evidence="8">
    <location>
        <position position="225"/>
    </location>
</feature>
<feature type="chain" id="PRO_5021844483" evidence="12">
    <location>
        <begin position="30"/>
        <end position="376"/>
    </location>
</feature>
<dbReference type="CDD" id="cd21112">
    <property type="entry name" value="alphaLP-like"/>
    <property type="match status" value="1"/>
</dbReference>
<dbReference type="InterPro" id="IPR043504">
    <property type="entry name" value="Peptidase_S1_PA_chymotrypsin"/>
</dbReference>
<feature type="signal peptide" evidence="12">
    <location>
        <begin position="1"/>
        <end position="29"/>
    </location>
</feature>
<evidence type="ECO:0000256" key="11">
    <source>
        <dbReference type="SAM" id="MobiDB-lite"/>
    </source>
</evidence>
<organism evidence="14 15">
    <name type="scientific">Haloactinospora alba</name>
    <dbReference type="NCBI Taxonomy" id="405555"/>
    <lineage>
        <taxon>Bacteria</taxon>
        <taxon>Bacillati</taxon>
        <taxon>Actinomycetota</taxon>
        <taxon>Actinomycetes</taxon>
        <taxon>Streptosporangiales</taxon>
        <taxon>Nocardiopsidaceae</taxon>
        <taxon>Haloactinospora</taxon>
    </lineage>
</organism>
<dbReference type="InterPro" id="IPR004236">
    <property type="entry name" value="Pept_S1_alpha_lytic"/>
</dbReference>
<keyword evidence="15" id="KW-1185">Reference proteome</keyword>
<feature type="disulfide bond" evidence="9">
    <location>
        <begin position="288"/>
        <end position="298"/>
    </location>
</feature>
<sequence>MRKSPKSPVIHILGSVGLAAGLVTTGAAAASADTAADVSDPAQLEAMERDLDISEGEADELLQQQNQAQKKEQKLREALGSDFGGAVFDTESGELTVSVTDKDAAKTVRDAGAEAEVVTYGEDALNSVVDTLNEHASDHDKSITGWYPDADEDTVVMTVKPGATGEAEEFVSEAGVDADAVSVQESKESPRKLEDIVGGDPYYMGSGGRCSIGFAVTEGFVTAGHCGSVGESASGSSNGSGTFQGSDFPGSDMAYVGNTTNWNPTSRVSGSSQPVAGSTEASVGASICRSGSTTGWHCGTVEAKNQTVSYPSGTVHGLTRTTVCAEPGDSGGSFISGDQAQGVTSGGSGDCTWGGTTYFQPVNPILDRWNLTLVTN</sequence>
<dbReference type="GO" id="GO:0005576">
    <property type="term" value="C:extracellular region"/>
    <property type="evidence" value="ECO:0007669"/>
    <property type="project" value="InterPro"/>
</dbReference>
<feature type="region of interest" description="Disordered" evidence="11">
    <location>
        <begin position="252"/>
        <end position="277"/>
    </location>
</feature>
<evidence type="ECO:0000256" key="3">
    <source>
        <dbReference type="ARBA" id="ARBA00022729"/>
    </source>
</evidence>
<dbReference type="EMBL" id="VFQC01000002">
    <property type="protein sequence ID" value="TQN28310.1"/>
    <property type="molecule type" value="Genomic_DNA"/>
</dbReference>
<dbReference type="InterPro" id="IPR035070">
    <property type="entry name" value="Streptogrisin_prodomain"/>
</dbReference>
<dbReference type="SUPFAM" id="SSF50494">
    <property type="entry name" value="Trypsin-like serine proteases"/>
    <property type="match status" value="1"/>
</dbReference>
<evidence type="ECO:0000256" key="9">
    <source>
        <dbReference type="PIRSR" id="PIRSR001134-2"/>
    </source>
</evidence>
<evidence type="ECO:0000256" key="2">
    <source>
        <dbReference type="ARBA" id="ARBA00022670"/>
    </source>
</evidence>
<evidence type="ECO:0000256" key="10">
    <source>
        <dbReference type="SAM" id="Coils"/>
    </source>
</evidence>